<name>A0A150H7G4_9MICO</name>
<feature type="compositionally biased region" description="Basic and acidic residues" evidence="1">
    <location>
        <begin position="285"/>
        <end position="296"/>
    </location>
</feature>
<organism evidence="2 3">
    <name type="scientific">Brevibacterium ravenspurgense</name>
    <dbReference type="NCBI Taxonomy" id="479117"/>
    <lineage>
        <taxon>Bacteria</taxon>
        <taxon>Bacillati</taxon>
        <taxon>Actinomycetota</taxon>
        <taxon>Actinomycetes</taxon>
        <taxon>Micrococcales</taxon>
        <taxon>Brevibacteriaceae</taxon>
        <taxon>Brevibacterium</taxon>
    </lineage>
</organism>
<keyword evidence="3" id="KW-1185">Reference proteome</keyword>
<evidence type="ECO:0000256" key="1">
    <source>
        <dbReference type="SAM" id="MobiDB-lite"/>
    </source>
</evidence>
<comment type="caution">
    <text evidence="2">The sequence shown here is derived from an EMBL/GenBank/DDBJ whole genome shotgun (WGS) entry which is preliminary data.</text>
</comment>
<dbReference type="PATRIC" id="fig|479117.4.peg.1067"/>
<dbReference type="AlphaFoldDB" id="A0A150H7G4"/>
<protein>
    <recommendedName>
        <fullName evidence="4">Transposase IS30-like HTH domain-containing protein</fullName>
    </recommendedName>
</protein>
<sequence length="403" mass="45165">MVELRREESRSPAQDLIGPLSFGQLGPKPAVLCLKIDRFCWRATTRGFVLTHPHPQGLFVHTKLSCHTTDPAEAEIERTYQRNSLSHAQAEHVRKVLNDVFDQLEGSSEDERKLLTTQRDKLEAERLKLVQAHYADAIPLDLLKSEQDRIRASLDQITTRLDNLTDTYAEARTGLDQLTDLLVDLNDLYSKREPAKRRTLNRALFTRITIDDEENATYTPEQTTAKVLAHTSIDTPAHITAETKLPRHQAGRVSVLSSSVDLAEGLSKLAPPVGYMRSLHRTIRSRAERPTQREPEPVSPHRSIGSEALDSLERRYHDGEALRAIANDVGLSRHRLASLLRGRGVRIRGASPSSAEVREMARLYRAGESLKRIGDDLGYSAGTIRNHLLAVGVTLRGSQARDR</sequence>
<dbReference type="Proteomes" id="UP000243589">
    <property type="component" value="Unassembled WGS sequence"/>
</dbReference>
<proteinExistence type="predicted"/>
<evidence type="ECO:0008006" key="4">
    <source>
        <dbReference type="Google" id="ProtNLM"/>
    </source>
</evidence>
<accession>A0A150H7G4</accession>
<evidence type="ECO:0000313" key="2">
    <source>
        <dbReference type="EMBL" id="KXZ58037.1"/>
    </source>
</evidence>
<gene>
    <name evidence="2" type="ORF">Bravens_01069</name>
</gene>
<feature type="region of interest" description="Disordered" evidence="1">
    <location>
        <begin position="284"/>
        <end position="304"/>
    </location>
</feature>
<reference evidence="2 3" key="1">
    <citation type="submission" date="2016-01" db="EMBL/GenBank/DDBJ databases">
        <title>Use of Whole Genome Sequencing to ascertain that Brevibacterium massiliense (Roux, Raoult 2009) is a later heterotypic synonym of Brevibacterium ravenspurgense (Mages 2008).</title>
        <authorList>
            <person name="Bernier A.-M."/>
            <person name="Burdz T."/>
            <person name="Huynh C."/>
            <person name="Pachecho A.L."/>
            <person name="Wiebe D."/>
            <person name="Bonner C."/>
            <person name="Bernard K."/>
        </authorList>
    </citation>
    <scope>NUCLEOTIDE SEQUENCE [LARGE SCALE GENOMIC DNA]</scope>
    <source>
        <strain evidence="2 3">CCUG56047</strain>
    </source>
</reference>
<dbReference type="EMBL" id="LQQC01000010">
    <property type="protein sequence ID" value="KXZ58037.1"/>
    <property type="molecule type" value="Genomic_DNA"/>
</dbReference>
<evidence type="ECO:0000313" key="3">
    <source>
        <dbReference type="Proteomes" id="UP000243589"/>
    </source>
</evidence>